<dbReference type="GeneID" id="63780256"/>
<dbReference type="EMBL" id="MCFJ01000009">
    <property type="protein sequence ID" value="ORY62270.1"/>
    <property type="molecule type" value="Genomic_DNA"/>
</dbReference>
<name>A0A1Y2DSP2_9PEZI</name>
<dbReference type="AlphaFoldDB" id="A0A1Y2DSP2"/>
<dbReference type="OrthoDB" id="88410at2759"/>
<reference evidence="1 2" key="1">
    <citation type="submission" date="2016-07" db="EMBL/GenBank/DDBJ databases">
        <title>Pervasive Adenine N6-methylation of Active Genes in Fungi.</title>
        <authorList>
            <consortium name="DOE Joint Genome Institute"/>
            <person name="Mondo S.J."/>
            <person name="Dannebaum R.O."/>
            <person name="Kuo R.C."/>
            <person name="Labutti K."/>
            <person name="Haridas S."/>
            <person name="Kuo A."/>
            <person name="Salamov A."/>
            <person name="Ahrendt S.R."/>
            <person name="Lipzen A."/>
            <person name="Sullivan W."/>
            <person name="Andreopoulos W.B."/>
            <person name="Clum A."/>
            <person name="Lindquist E."/>
            <person name="Daum C."/>
            <person name="Ramamoorthy G.K."/>
            <person name="Gryganskyi A."/>
            <person name="Culley D."/>
            <person name="Magnuson J.K."/>
            <person name="James T.Y."/>
            <person name="O'Malley M.A."/>
            <person name="Stajich J.E."/>
            <person name="Spatafora J.W."/>
            <person name="Visel A."/>
            <person name="Grigoriev I.V."/>
        </authorList>
    </citation>
    <scope>NUCLEOTIDE SEQUENCE [LARGE SCALE GENOMIC DNA]</scope>
    <source>
        <strain evidence="1 2">CBS 129021</strain>
    </source>
</reference>
<dbReference type="Proteomes" id="UP000193689">
    <property type="component" value="Unassembled WGS sequence"/>
</dbReference>
<dbReference type="PANTHER" id="PTHR34724:SF2">
    <property type="entry name" value="OS12G0596101 PROTEIN"/>
    <property type="match status" value="1"/>
</dbReference>
<dbReference type="InParanoid" id="A0A1Y2DSP2"/>
<evidence type="ECO:0000313" key="2">
    <source>
        <dbReference type="Proteomes" id="UP000193689"/>
    </source>
</evidence>
<dbReference type="RefSeq" id="XP_040714106.1">
    <property type="nucleotide sequence ID" value="XM_040864044.1"/>
</dbReference>
<proteinExistence type="predicted"/>
<keyword evidence="2" id="KW-1185">Reference proteome</keyword>
<evidence type="ECO:0000313" key="1">
    <source>
        <dbReference type="EMBL" id="ORY62270.1"/>
    </source>
</evidence>
<dbReference type="PANTHER" id="PTHR34724">
    <property type="entry name" value="OS12G0596101 PROTEIN"/>
    <property type="match status" value="1"/>
</dbReference>
<sequence>MDLLDEMFLVKQGEYGSFAVREREKKKNMVTVRSGERTQTSFMQRNKSTWFGCGKHIPSVLDQLPVENWCTCEPKFEVDGKKYPPKVKQ</sequence>
<comment type="caution">
    <text evidence="1">The sequence shown here is derived from an EMBL/GenBank/DDBJ whole genome shotgun (WGS) entry which is preliminary data.</text>
</comment>
<organism evidence="1 2">
    <name type="scientific">Pseudomassariella vexata</name>
    <dbReference type="NCBI Taxonomy" id="1141098"/>
    <lineage>
        <taxon>Eukaryota</taxon>
        <taxon>Fungi</taxon>
        <taxon>Dikarya</taxon>
        <taxon>Ascomycota</taxon>
        <taxon>Pezizomycotina</taxon>
        <taxon>Sordariomycetes</taxon>
        <taxon>Xylariomycetidae</taxon>
        <taxon>Amphisphaeriales</taxon>
        <taxon>Pseudomassariaceae</taxon>
        <taxon>Pseudomassariella</taxon>
    </lineage>
</organism>
<protein>
    <submittedName>
        <fullName evidence="1">Uncharacterized protein</fullName>
    </submittedName>
</protein>
<gene>
    <name evidence="1" type="ORF">BCR38DRAFT_486543</name>
</gene>
<accession>A0A1Y2DSP2</accession>